<dbReference type="Proteomes" id="UP000035021">
    <property type="component" value="Unassembled WGS sequence"/>
</dbReference>
<feature type="transmembrane region" description="Helical" evidence="2">
    <location>
        <begin position="198"/>
        <end position="219"/>
    </location>
</feature>
<reference evidence="3 4" key="1">
    <citation type="submission" date="2013-02" db="EMBL/GenBank/DDBJ databases">
        <title>Whole genome shotgun sequence of Gordonia paraffinivorans NBRC 108238.</title>
        <authorList>
            <person name="Isaki-Nakamura S."/>
            <person name="Hosoyama A."/>
            <person name="Tsuchikane K."/>
            <person name="Ando Y."/>
            <person name="Baba S."/>
            <person name="Ohji S."/>
            <person name="Hamada M."/>
            <person name="Tamura T."/>
            <person name="Yamazoe A."/>
            <person name="Yamazaki S."/>
            <person name="Fujita N."/>
        </authorList>
    </citation>
    <scope>NUCLEOTIDE SEQUENCE [LARGE SCALE GENOMIC DNA]</scope>
    <source>
        <strain evidence="3 4">NBRC 108238</strain>
    </source>
</reference>
<name>A0ABQ0IGE5_9ACTN</name>
<keyword evidence="2" id="KW-0812">Transmembrane</keyword>
<evidence type="ECO:0000313" key="4">
    <source>
        <dbReference type="Proteomes" id="UP000035021"/>
    </source>
</evidence>
<dbReference type="EMBL" id="BAOQ01000003">
    <property type="protein sequence ID" value="GAC82624.1"/>
    <property type="molecule type" value="Genomic_DNA"/>
</dbReference>
<feature type="transmembrane region" description="Helical" evidence="2">
    <location>
        <begin position="225"/>
        <end position="252"/>
    </location>
</feature>
<comment type="caution">
    <text evidence="3">The sequence shown here is derived from an EMBL/GenBank/DDBJ whole genome shotgun (WGS) entry which is preliminary data.</text>
</comment>
<evidence type="ECO:0000256" key="1">
    <source>
        <dbReference type="SAM" id="MobiDB-lite"/>
    </source>
</evidence>
<protein>
    <recommendedName>
        <fullName evidence="5">DUF5336 domain-containing protein</fullName>
    </recommendedName>
</protein>
<feature type="compositionally biased region" description="Gly residues" evidence="1">
    <location>
        <begin position="71"/>
        <end position="97"/>
    </location>
</feature>
<feature type="transmembrane region" description="Helical" evidence="2">
    <location>
        <begin position="113"/>
        <end position="136"/>
    </location>
</feature>
<feature type="compositionally biased region" description="Pro residues" evidence="1">
    <location>
        <begin position="61"/>
        <end position="70"/>
    </location>
</feature>
<evidence type="ECO:0000256" key="2">
    <source>
        <dbReference type="SAM" id="Phobius"/>
    </source>
</evidence>
<keyword evidence="2" id="KW-1133">Transmembrane helix</keyword>
<evidence type="ECO:0008006" key="5">
    <source>
        <dbReference type="Google" id="ProtNLM"/>
    </source>
</evidence>
<feature type="transmembrane region" description="Helical" evidence="2">
    <location>
        <begin position="173"/>
        <end position="191"/>
    </location>
</feature>
<feature type="compositionally biased region" description="Pro residues" evidence="1">
    <location>
        <begin position="98"/>
        <end position="107"/>
    </location>
</feature>
<accession>A0ABQ0IGE5</accession>
<proteinExistence type="predicted"/>
<feature type="region of interest" description="Disordered" evidence="1">
    <location>
        <begin position="43"/>
        <end position="109"/>
    </location>
</feature>
<keyword evidence="2" id="KW-0472">Membrane</keyword>
<keyword evidence="4" id="KW-1185">Reference proteome</keyword>
<dbReference type="InterPro" id="IPR035166">
    <property type="entry name" value="DUF5336"/>
</dbReference>
<sequence length="260" mass="26643">MQSPHPAARMNLLSPACGGLPVGLRWAAGHDIDCVAVRGRHRQERAVNQADPSQQGGQWSPTPPGAPPGGVPGGPAGGPGPQWGPSGPGGYPTGGWGPTPPMAPPARPRPEPAVLAALGAAVAGVVTYFMGFVSWVSVSAAAEEDIDRWGRDFEEGSGGIPGFFSYEVVLNPGKFFILLGAIGVATTFTLVPRYRKALPFLAVAAVAGWLALFAAALVVPPFLDLGAGAIVGLILGFLQVALLLTASFLYGLRKDDVPPA</sequence>
<gene>
    <name evidence="3" type="ORF">GP2_003_01020</name>
</gene>
<organism evidence="3 4">
    <name type="scientific">Gordonia paraffinivorans NBRC 108238</name>
    <dbReference type="NCBI Taxonomy" id="1223543"/>
    <lineage>
        <taxon>Bacteria</taxon>
        <taxon>Bacillati</taxon>
        <taxon>Actinomycetota</taxon>
        <taxon>Actinomycetes</taxon>
        <taxon>Mycobacteriales</taxon>
        <taxon>Gordoniaceae</taxon>
        <taxon>Gordonia</taxon>
    </lineage>
</organism>
<evidence type="ECO:0000313" key="3">
    <source>
        <dbReference type="EMBL" id="GAC82624.1"/>
    </source>
</evidence>
<dbReference type="Pfam" id="PF17270">
    <property type="entry name" value="DUF5336"/>
    <property type="match status" value="1"/>
</dbReference>